<dbReference type="GO" id="GO:0005829">
    <property type="term" value="C:cytosol"/>
    <property type="evidence" value="ECO:0007669"/>
    <property type="project" value="TreeGrafter"/>
</dbReference>
<dbReference type="InterPro" id="IPR051881">
    <property type="entry name" value="Copper_transport_ATOX1-like"/>
</dbReference>
<dbReference type="InterPro" id="IPR006121">
    <property type="entry name" value="HMA_dom"/>
</dbReference>
<evidence type="ECO:0000313" key="10">
    <source>
        <dbReference type="Proteomes" id="UP000196158"/>
    </source>
</evidence>
<dbReference type="PANTHER" id="PTHR46365">
    <property type="entry name" value="COPPER TRANSPORT PROTEIN ATOX1"/>
    <property type="match status" value="1"/>
</dbReference>
<organism evidence="9 10">
    <name type="scientific">Maudiozyma saulgeensis</name>
    <dbReference type="NCBI Taxonomy" id="1789683"/>
    <lineage>
        <taxon>Eukaryota</taxon>
        <taxon>Fungi</taxon>
        <taxon>Dikarya</taxon>
        <taxon>Ascomycota</taxon>
        <taxon>Saccharomycotina</taxon>
        <taxon>Saccharomycetes</taxon>
        <taxon>Saccharomycetales</taxon>
        <taxon>Saccharomycetaceae</taxon>
        <taxon>Maudiozyma</taxon>
    </lineage>
</organism>
<evidence type="ECO:0000256" key="2">
    <source>
        <dbReference type="ARBA" id="ARBA00022723"/>
    </source>
</evidence>
<evidence type="ECO:0000256" key="6">
    <source>
        <dbReference type="ARBA" id="ARBA00023186"/>
    </source>
</evidence>
<accession>A0A1X7R246</accession>
<dbReference type="Gene3D" id="3.30.70.100">
    <property type="match status" value="1"/>
</dbReference>
<dbReference type="PANTHER" id="PTHR46365:SF1">
    <property type="entry name" value="COPPER TRANSPORT PROTEIN ATOX1"/>
    <property type="match status" value="1"/>
</dbReference>
<protein>
    <submittedName>
        <fullName evidence="9">Similar to Saccharomyces cerevisiae YNL259C ATX1 Cytosolic copper metallochaperone that transports copper to the secretory vesicle copper transporter Ccc2p for eventual insertion into Fet3p</fullName>
    </submittedName>
</protein>
<proteinExistence type="inferred from homology"/>
<evidence type="ECO:0000256" key="7">
    <source>
        <dbReference type="ARBA" id="ARBA00038171"/>
    </source>
</evidence>
<dbReference type="CDD" id="cd00371">
    <property type="entry name" value="HMA"/>
    <property type="match status" value="1"/>
</dbReference>
<dbReference type="STRING" id="1789683.A0A1X7R246"/>
<evidence type="ECO:0000256" key="3">
    <source>
        <dbReference type="ARBA" id="ARBA00022796"/>
    </source>
</evidence>
<gene>
    <name evidence="9" type="ORF">KASA_0O03179G</name>
</gene>
<keyword evidence="5" id="KW-0406">Ion transport</keyword>
<keyword evidence="1" id="KW-0813">Transport</keyword>
<dbReference type="OrthoDB" id="689350at2759"/>
<dbReference type="Proteomes" id="UP000196158">
    <property type="component" value="Unassembled WGS sequence"/>
</dbReference>
<dbReference type="FunFam" id="3.30.70.100:FF:000008">
    <property type="entry name" value="Copper transport protein ATOX1"/>
    <property type="match status" value="1"/>
</dbReference>
<dbReference type="AlphaFoldDB" id="A0A1X7R246"/>
<keyword evidence="4" id="KW-0186">Copper</keyword>
<dbReference type="PROSITE" id="PS50846">
    <property type="entry name" value="HMA_2"/>
    <property type="match status" value="1"/>
</dbReference>
<reference evidence="9 10" key="1">
    <citation type="submission" date="2017-04" db="EMBL/GenBank/DDBJ databases">
        <authorList>
            <person name="Afonso C.L."/>
            <person name="Miller P.J."/>
            <person name="Scott M.A."/>
            <person name="Spackman E."/>
            <person name="Goraichik I."/>
            <person name="Dimitrov K.M."/>
            <person name="Suarez D.L."/>
            <person name="Swayne D.E."/>
        </authorList>
    </citation>
    <scope>NUCLEOTIDE SEQUENCE [LARGE SCALE GENOMIC DNA]</scope>
</reference>
<evidence type="ECO:0000259" key="8">
    <source>
        <dbReference type="PROSITE" id="PS50846"/>
    </source>
</evidence>
<evidence type="ECO:0000256" key="5">
    <source>
        <dbReference type="ARBA" id="ARBA00023065"/>
    </source>
</evidence>
<dbReference type="InterPro" id="IPR036163">
    <property type="entry name" value="HMA_dom_sf"/>
</dbReference>
<keyword evidence="10" id="KW-1185">Reference proteome</keyword>
<evidence type="ECO:0000256" key="1">
    <source>
        <dbReference type="ARBA" id="ARBA00022448"/>
    </source>
</evidence>
<feature type="domain" description="HMA" evidence="8">
    <location>
        <begin position="5"/>
        <end position="69"/>
    </location>
</feature>
<keyword evidence="6" id="KW-0143">Chaperone</keyword>
<sequence length="74" mass="8221">MSSTTQHYQFEVVMTCSGCSNAVQKALNRLEPDVSNIDISLEKQTVDVDSVLPYEMVLEKIKKTGKEVKSGKTI</sequence>
<dbReference type="GO" id="GO:0046872">
    <property type="term" value="F:metal ion binding"/>
    <property type="evidence" value="ECO:0007669"/>
    <property type="project" value="UniProtKB-KW"/>
</dbReference>
<keyword evidence="2" id="KW-0479">Metal-binding</keyword>
<keyword evidence="3" id="KW-0187">Copper transport</keyword>
<dbReference type="Pfam" id="PF00403">
    <property type="entry name" value="HMA"/>
    <property type="match status" value="1"/>
</dbReference>
<dbReference type="SUPFAM" id="SSF55008">
    <property type="entry name" value="HMA, heavy metal-associated domain"/>
    <property type="match status" value="1"/>
</dbReference>
<comment type="similarity">
    <text evidence="7">Belongs to the ATX1 family.</text>
</comment>
<name>A0A1X7R246_9SACH</name>
<evidence type="ECO:0000256" key="4">
    <source>
        <dbReference type="ARBA" id="ARBA00023008"/>
    </source>
</evidence>
<dbReference type="GO" id="GO:0006825">
    <property type="term" value="P:copper ion transport"/>
    <property type="evidence" value="ECO:0007669"/>
    <property type="project" value="UniProtKB-KW"/>
</dbReference>
<dbReference type="GO" id="GO:0016531">
    <property type="term" value="F:copper chaperone activity"/>
    <property type="evidence" value="ECO:0007669"/>
    <property type="project" value="TreeGrafter"/>
</dbReference>
<evidence type="ECO:0000313" key="9">
    <source>
        <dbReference type="EMBL" id="SMN19738.1"/>
    </source>
</evidence>
<dbReference type="EMBL" id="FXLY01000004">
    <property type="protein sequence ID" value="SMN19738.1"/>
    <property type="molecule type" value="Genomic_DNA"/>
</dbReference>